<dbReference type="Pfam" id="PF11950">
    <property type="entry name" value="DUF3467"/>
    <property type="match status" value="1"/>
</dbReference>
<dbReference type="EMBL" id="CP001804">
    <property type="protein sequence ID" value="ACY17719.1"/>
    <property type="molecule type" value="Genomic_DNA"/>
</dbReference>
<dbReference type="OrthoDB" id="9813817at2"/>
<organism evidence="1 2">
    <name type="scientific">Haliangium ochraceum (strain DSM 14365 / JCM 11303 / SMP-2)</name>
    <dbReference type="NCBI Taxonomy" id="502025"/>
    <lineage>
        <taxon>Bacteria</taxon>
        <taxon>Pseudomonadati</taxon>
        <taxon>Myxococcota</taxon>
        <taxon>Polyangia</taxon>
        <taxon>Haliangiales</taxon>
        <taxon>Kofleriaceae</taxon>
        <taxon>Haliangium</taxon>
    </lineage>
</organism>
<dbReference type="AlphaFoldDB" id="D0LXG4"/>
<reference evidence="1 2" key="1">
    <citation type="journal article" date="2010" name="Stand. Genomic Sci.">
        <title>Complete genome sequence of Haliangium ochraceum type strain (SMP-2).</title>
        <authorList>
            <consortium name="US DOE Joint Genome Institute (JGI-PGF)"/>
            <person name="Ivanova N."/>
            <person name="Daum C."/>
            <person name="Lang E."/>
            <person name="Abt B."/>
            <person name="Kopitz M."/>
            <person name="Saunders E."/>
            <person name="Lapidus A."/>
            <person name="Lucas S."/>
            <person name="Glavina Del Rio T."/>
            <person name="Nolan M."/>
            <person name="Tice H."/>
            <person name="Copeland A."/>
            <person name="Cheng J.F."/>
            <person name="Chen F."/>
            <person name="Bruce D."/>
            <person name="Goodwin L."/>
            <person name="Pitluck S."/>
            <person name="Mavromatis K."/>
            <person name="Pati A."/>
            <person name="Mikhailova N."/>
            <person name="Chen A."/>
            <person name="Palaniappan K."/>
            <person name="Land M."/>
            <person name="Hauser L."/>
            <person name="Chang Y.J."/>
            <person name="Jeffries C.D."/>
            <person name="Detter J.C."/>
            <person name="Brettin T."/>
            <person name="Rohde M."/>
            <person name="Goker M."/>
            <person name="Bristow J."/>
            <person name="Markowitz V."/>
            <person name="Eisen J.A."/>
            <person name="Hugenholtz P."/>
            <person name="Kyrpides N.C."/>
            <person name="Klenk H.P."/>
        </authorList>
    </citation>
    <scope>NUCLEOTIDE SEQUENCE [LARGE SCALE GENOMIC DNA]</scope>
    <source>
        <strain evidence="2">DSM 14365 / CIP 107738 / JCM 11303 / AJ 13395 / SMP-2</strain>
    </source>
</reference>
<dbReference type="Proteomes" id="UP000001880">
    <property type="component" value="Chromosome"/>
</dbReference>
<dbReference type="InterPro" id="IPR021857">
    <property type="entry name" value="DUF3467"/>
</dbReference>
<dbReference type="RefSeq" id="WP_012830311.1">
    <property type="nucleotide sequence ID" value="NC_013440.1"/>
</dbReference>
<evidence type="ECO:0008006" key="3">
    <source>
        <dbReference type="Google" id="ProtNLM"/>
    </source>
</evidence>
<evidence type="ECO:0000313" key="2">
    <source>
        <dbReference type="Proteomes" id="UP000001880"/>
    </source>
</evidence>
<gene>
    <name evidence="1" type="ordered locus">Hoch_5234</name>
</gene>
<dbReference type="STRING" id="502025.Hoch_5234"/>
<sequence>MADEPKKAPKIQLQMDDETGRGNYANLVIINHTDSEFLLDFAFLTPGSPRAKVCSRIISSPRHTKRLLRALQKNIERFEERFGPIELGSDDDLIVH</sequence>
<name>D0LXG4_HALO1</name>
<keyword evidence="2" id="KW-1185">Reference proteome</keyword>
<dbReference type="KEGG" id="hoh:Hoch_5234"/>
<accession>D0LXG4</accession>
<evidence type="ECO:0000313" key="1">
    <source>
        <dbReference type="EMBL" id="ACY17719.1"/>
    </source>
</evidence>
<protein>
    <recommendedName>
        <fullName evidence="3">DUF3467 domain-containing protein</fullName>
    </recommendedName>
</protein>
<proteinExistence type="predicted"/>
<dbReference type="HOGENOM" id="CLU_153689_1_0_7"/>
<dbReference type="eggNOG" id="ENOG5032ZFU">
    <property type="taxonomic scope" value="Bacteria"/>
</dbReference>